<keyword evidence="4 10" id="KW-0067">ATP-binding</keyword>
<feature type="transmembrane region" description="Helical" evidence="7">
    <location>
        <begin position="28"/>
        <end position="49"/>
    </location>
</feature>
<evidence type="ECO:0000256" key="5">
    <source>
        <dbReference type="ARBA" id="ARBA00022989"/>
    </source>
</evidence>
<feature type="domain" description="ABC transporter" evidence="8">
    <location>
        <begin position="352"/>
        <end position="591"/>
    </location>
</feature>
<evidence type="ECO:0000259" key="8">
    <source>
        <dbReference type="PROSITE" id="PS50893"/>
    </source>
</evidence>
<dbReference type="InterPro" id="IPR036640">
    <property type="entry name" value="ABC1_TM_sf"/>
</dbReference>
<keyword evidence="11" id="KW-1185">Reference proteome</keyword>
<dbReference type="Pfam" id="PF00005">
    <property type="entry name" value="ABC_tran"/>
    <property type="match status" value="1"/>
</dbReference>
<dbReference type="Proteomes" id="UP000194218">
    <property type="component" value="Chromosome"/>
</dbReference>
<dbReference type="OrthoDB" id="9806127at2"/>
<gene>
    <name evidence="10" type="ORF">CAG99_10265</name>
</gene>
<keyword evidence="5 7" id="KW-1133">Transmembrane helix</keyword>
<evidence type="ECO:0000256" key="3">
    <source>
        <dbReference type="ARBA" id="ARBA00022741"/>
    </source>
</evidence>
<dbReference type="InterPro" id="IPR011527">
    <property type="entry name" value="ABC1_TM_dom"/>
</dbReference>
<dbReference type="KEGG" id="smao:CAG99_10265"/>
<dbReference type="GO" id="GO:0015421">
    <property type="term" value="F:ABC-type oligopeptide transporter activity"/>
    <property type="evidence" value="ECO:0007669"/>
    <property type="project" value="TreeGrafter"/>
</dbReference>
<dbReference type="SMART" id="SM00382">
    <property type="entry name" value="AAA"/>
    <property type="match status" value="1"/>
</dbReference>
<evidence type="ECO:0000259" key="9">
    <source>
        <dbReference type="PROSITE" id="PS50929"/>
    </source>
</evidence>
<dbReference type="InterPro" id="IPR027417">
    <property type="entry name" value="P-loop_NTPase"/>
</dbReference>
<dbReference type="Gene3D" id="3.40.50.300">
    <property type="entry name" value="P-loop containing nucleotide triphosphate hydrolases"/>
    <property type="match status" value="1"/>
</dbReference>
<evidence type="ECO:0000256" key="6">
    <source>
        <dbReference type="ARBA" id="ARBA00023136"/>
    </source>
</evidence>
<dbReference type="InterPro" id="IPR003439">
    <property type="entry name" value="ABC_transporter-like_ATP-bd"/>
</dbReference>
<evidence type="ECO:0000256" key="1">
    <source>
        <dbReference type="ARBA" id="ARBA00004651"/>
    </source>
</evidence>
<dbReference type="AlphaFoldDB" id="A0A1W7CWS6"/>
<name>A0A1W7CWS6_9ACTN</name>
<keyword evidence="6 7" id="KW-0472">Membrane</keyword>
<evidence type="ECO:0000313" key="11">
    <source>
        <dbReference type="Proteomes" id="UP000194218"/>
    </source>
</evidence>
<dbReference type="GO" id="GO:0016887">
    <property type="term" value="F:ATP hydrolysis activity"/>
    <property type="evidence" value="ECO:0007669"/>
    <property type="project" value="InterPro"/>
</dbReference>
<dbReference type="PROSITE" id="PS50893">
    <property type="entry name" value="ABC_TRANSPORTER_2"/>
    <property type="match status" value="1"/>
</dbReference>
<protein>
    <submittedName>
        <fullName evidence="10">ABC transporter ATP-binding protein</fullName>
    </submittedName>
</protein>
<sequence length="606" mass="63273">MTTAAVAARLPKTLRRAAALAWTADRRAVLVIAAGQIVAAGAAAIGLLAVSGALEHLLDQGAAGERARAAAPALAVIAAALTARYAADAAARLAAARIAPKCVREADLAVLIAATGLELAAYEEPGMEDALQAAGDGAQAMTELVEDAQAALAALAQIAAAATVLTALDPVLVPLLVVAAVPRAVAAVRAARIEHAATHRTVSDRRLRSTLRGYITDRNTGAEVRTATMADFLTGRYREISLRLEAEALAAVRHGERVRIAGDLAATGAQLAGWAALVALAATGRLDVAAAASAVVALRLANTTLTAATRTAARLFRTSLYLDDWYHFTALAHRHAARRGTTPIPAEGPQRITLDHTTYTYPGTDRPALDDICLTIERGEVIALVGENGSGKTTLTQLLTGLYLPDSGAVRWDDTDLAAADPASVWASVALVPQDYTRWPLTARENINLGAPHPDGDAAVHAAAAAARADTVLAALPEGLDTSLARSWWGGHDLSGGQWQRIALARAFHRNAALLIMDEPTAALDARAEAALFASMRQIAAGRTTVLVTHRLTSTRHADRIIVLHHGRILEQGTYTELADRTGSVFAELLALQEGQRPTTPALTGP</sequence>
<organism evidence="10 11">
    <name type="scientific">Streptomyces marincola</name>
    <dbReference type="NCBI Taxonomy" id="2878388"/>
    <lineage>
        <taxon>Bacteria</taxon>
        <taxon>Bacillati</taxon>
        <taxon>Actinomycetota</taxon>
        <taxon>Actinomycetes</taxon>
        <taxon>Kitasatosporales</taxon>
        <taxon>Streptomycetaceae</taxon>
        <taxon>Streptomyces</taxon>
    </lineage>
</organism>
<dbReference type="Gene3D" id="1.20.1560.10">
    <property type="entry name" value="ABC transporter type 1, transmembrane domain"/>
    <property type="match status" value="1"/>
</dbReference>
<keyword evidence="3" id="KW-0547">Nucleotide-binding</keyword>
<evidence type="ECO:0000313" key="10">
    <source>
        <dbReference type="EMBL" id="ARQ69195.1"/>
    </source>
</evidence>
<dbReference type="EMBL" id="CP021121">
    <property type="protein sequence ID" value="ARQ69195.1"/>
    <property type="molecule type" value="Genomic_DNA"/>
</dbReference>
<dbReference type="GO" id="GO:0005886">
    <property type="term" value="C:plasma membrane"/>
    <property type="evidence" value="ECO:0007669"/>
    <property type="project" value="UniProtKB-SubCell"/>
</dbReference>
<dbReference type="GO" id="GO:0005524">
    <property type="term" value="F:ATP binding"/>
    <property type="evidence" value="ECO:0007669"/>
    <property type="project" value="UniProtKB-KW"/>
</dbReference>
<feature type="domain" description="ABC transmembrane type-1" evidence="9">
    <location>
        <begin position="37"/>
        <end position="317"/>
    </location>
</feature>
<comment type="subcellular location">
    <subcellularLocation>
        <location evidence="1">Cell membrane</location>
        <topology evidence="1">Multi-pass membrane protein</topology>
    </subcellularLocation>
</comment>
<evidence type="ECO:0000256" key="2">
    <source>
        <dbReference type="ARBA" id="ARBA00022692"/>
    </source>
</evidence>
<evidence type="ECO:0000256" key="7">
    <source>
        <dbReference type="SAM" id="Phobius"/>
    </source>
</evidence>
<dbReference type="PROSITE" id="PS00211">
    <property type="entry name" value="ABC_TRANSPORTER_1"/>
    <property type="match status" value="1"/>
</dbReference>
<dbReference type="PROSITE" id="PS50929">
    <property type="entry name" value="ABC_TM1F"/>
    <property type="match status" value="1"/>
</dbReference>
<reference evidence="10 11" key="1">
    <citation type="submission" date="2017-05" db="EMBL/GenBank/DDBJ databases">
        <title>Complete genome sequence of Streptomyces sp. SCSIO 03032 revealed the diverse biosynthetic pathways for its bioactive secondary metabolites.</title>
        <authorList>
            <person name="Ma L."/>
            <person name="Zhu Y."/>
            <person name="Zhang W."/>
            <person name="Zhang G."/>
            <person name="Tian X."/>
            <person name="Zhang S."/>
            <person name="Zhang C."/>
        </authorList>
    </citation>
    <scope>NUCLEOTIDE SEQUENCE [LARGE SCALE GENOMIC DNA]</scope>
    <source>
        <strain evidence="10 11">SCSIO 03032</strain>
    </source>
</reference>
<dbReference type="InterPro" id="IPR017871">
    <property type="entry name" value="ABC_transporter-like_CS"/>
</dbReference>
<dbReference type="SUPFAM" id="SSF90123">
    <property type="entry name" value="ABC transporter transmembrane region"/>
    <property type="match status" value="1"/>
</dbReference>
<proteinExistence type="predicted"/>
<keyword evidence="2 7" id="KW-0812">Transmembrane</keyword>
<dbReference type="InterPro" id="IPR039421">
    <property type="entry name" value="Type_1_exporter"/>
</dbReference>
<dbReference type="InterPro" id="IPR003593">
    <property type="entry name" value="AAA+_ATPase"/>
</dbReference>
<accession>A0A1W7CWS6</accession>
<dbReference type="PANTHER" id="PTHR43394:SF1">
    <property type="entry name" value="ATP-BINDING CASSETTE SUB-FAMILY B MEMBER 10, MITOCHONDRIAL"/>
    <property type="match status" value="1"/>
</dbReference>
<evidence type="ECO:0000256" key="4">
    <source>
        <dbReference type="ARBA" id="ARBA00022840"/>
    </source>
</evidence>
<dbReference type="PANTHER" id="PTHR43394">
    <property type="entry name" value="ATP-DEPENDENT PERMEASE MDL1, MITOCHONDRIAL"/>
    <property type="match status" value="1"/>
</dbReference>
<dbReference type="CDD" id="cd03228">
    <property type="entry name" value="ABCC_MRP_Like"/>
    <property type="match status" value="1"/>
</dbReference>
<dbReference type="SUPFAM" id="SSF52540">
    <property type="entry name" value="P-loop containing nucleoside triphosphate hydrolases"/>
    <property type="match status" value="1"/>
</dbReference>